<evidence type="ECO:0000313" key="2">
    <source>
        <dbReference type="Proteomes" id="UP001221142"/>
    </source>
</evidence>
<evidence type="ECO:0000313" key="1">
    <source>
        <dbReference type="EMBL" id="KAJ7612665.1"/>
    </source>
</evidence>
<comment type="caution">
    <text evidence="1">The sequence shown here is derived from an EMBL/GenBank/DDBJ whole genome shotgun (WGS) entry which is preliminary data.</text>
</comment>
<protein>
    <submittedName>
        <fullName evidence="1">Uncharacterized protein</fullName>
    </submittedName>
</protein>
<sequence length="132" mass="13839">MSTPHYANGIAPIVTTFGPGTLHTLAFNAGSCNVNVVAAVPATPNSAGITNWLLSFAYDFNDYAFYWDGAGEAFWRFGNSTLMQPVGTSWTDATGIPLGTEVIEGWNVASTAAAATNRGDMSLAFVIPDGLD</sequence>
<dbReference type="Proteomes" id="UP001221142">
    <property type="component" value="Unassembled WGS sequence"/>
</dbReference>
<reference evidence="1" key="1">
    <citation type="submission" date="2023-03" db="EMBL/GenBank/DDBJ databases">
        <title>Massive genome expansion in bonnet fungi (Mycena s.s.) driven by repeated elements and novel gene families across ecological guilds.</title>
        <authorList>
            <consortium name="Lawrence Berkeley National Laboratory"/>
            <person name="Harder C.B."/>
            <person name="Miyauchi S."/>
            <person name="Viragh M."/>
            <person name="Kuo A."/>
            <person name="Thoen E."/>
            <person name="Andreopoulos B."/>
            <person name="Lu D."/>
            <person name="Skrede I."/>
            <person name="Drula E."/>
            <person name="Henrissat B."/>
            <person name="Morin E."/>
            <person name="Kohler A."/>
            <person name="Barry K."/>
            <person name="LaButti K."/>
            <person name="Morin E."/>
            <person name="Salamov A."/>
            <person name="Lipzen A."/>
            <person name="Mereny Z."/>
            <person name="Hegedus B."/>
            <person name="Baldrian P."/>
            <person name="Stursova M."/>
            <person name="Weitz H."/>
            <person name="Taylor A."/>
            <person name="Grigoriev I.V."/>
            <person name="Nagy L.G."/>
            <person name="Martin F."/>
            <person name="Kauserud H."/>
        </authorList>
    </citation>
    <scope>NUCLEOTIDE SEQUENCE</scope>
    <source>
        <strain evidence="1">9284</strain>
    </source>
</reference>
<accession>A0AAD7B7N0</accession>
<dbReference type="AlphaFoldDB" id="A0AAD7B7N0"/>
<proteinExistence type="predicted"/>
<gene>
    <name evidence="1" type="ORF">FB45DRAFT_803223</name>
</gene>
<dbReference type="EMBL" id="JARKIF010000030">
    <property type="protein sequence ID" value="KAJ7612665.1"/>
    <property type="molecule type" value="Genomic_DNA"/>
</dbReference>
<organism evidence="1 2">
    <name type="scientific">Roridomyces roridus</name>
    <dbReference type="NCBI Taxonomy" id="1738132"/>
    <lineage>
        <taxon>Eukaryota</taxon>
        <taxon>Fungi</taxon>
        <taxon>Dikarya</taxon>
        <taxon>Basidiomycota</taxon>
        <taxon>Agaricomycotina</taxon>
        <taxon>Agaricomycetes</taxon>
        <taxon>Agaricomycetidae</taxon>
        <taxon>Agaricales</taxon>
        <taxon>Marasmiineae</taxon>
        <taxon>Mycenaceae</taxon>
        <taxon>Roridomyces</taxon>
    </lineage>
</organism>
<keyword evidence="2" id="KW-1185">Reference proteome</keyword>
<name>A0AAD7B7N0_9AGAR</name>